<feature type="domain" description="WAP" evidence="1">
    <location>
        <begin position="110"/>
        <end position="164"/>
    </location>
</feature>
<organism evidence="2 3">
    <name type="scientific">Aplysia californica</name>
    <name type="common">California sea hare</name>
    <dbReference type="NCBI Taxonomy" id="6500"/>
    <lineage>
        <taxon>Eukaryota</taxon>
        <taxon>Metazoa</taxon>
        <taxon>Spiralia</taxon>
        <taxon>Lophotrochozoa</taxon>
        <taxon>Mollusca</taxon>
        <taxon>Gastropoda</taxon>
        <taxon>Heterobranchia</taxon>
        <taxon>Euthyneura</taxon>
        <taxon>Tectipleura</taxon>
        <taxon>Aplysiida</taxon>
        <taxon>Aplysioidea</taxon>
        <taxon>Aplysiidae</taxon>
        <taxon>Aplysia</taxon>
    </lineage>
</organism>
<sequence>LTALLSPHSTKLTDRKCDPRRGIDDLRCPEGSTCVKDAEGQGTCCYGLPDPADPSDPRDPNNLRNSVVEDPRCPGENRCGKCPKGQSCKRFELECLEAPCPHTYRCAPAVKVKPGHCPAIPTSTPPPYCQRIVPERLCQTDSQCPDNLKCCRPTCGGRTCMKAILDH</sequence>
<dbReference type="InterPro" id="IPR008197">
    <property type="entry name" value="WAP_dom"/>
</dbReference>
<dbReference type="SMART" id="SM00217">
    <property type="entry name" value="WAP"/>
    <property type="match status" value="1"/>
</dbReference>
<dbReference type="Pfam" id="PF00095">
    <property type="entry name" value="WAP"/>
    <property type="match status" value="1"/>
</dbReference>
<keyword evidence="2" id="KW-1185">Reference proteome</keyword>
<dbReference type="SUPFAM" id="SSF57256">
    <property type="entry name" value="Elafin-like"/>
    <property type="match status" value="1"/>
</dbReference>
<dbReference type="InterPro" id="IPR036645">
    <property type="entry name" value="Elafin-like_sf"/>
</dbReference>
<proteinExistence type="predicted"/>
<name>A0ABM0KB17_APLCA</name>
<evidence type="ECO:0000259" key="1">
    <source>
        <dbReference type="PROSITE" id="PS51390"/>
    </source>
</evidence>
<reference evidence="3" key="1">
    <citation type="submission" date="2025-08" db="UniProtKB">
        <authorList>
            <consortium name="RefSeq"/>
        </authorList>
    </citation>
    <scope>IDENTIFICATION</scope>
</reference>
<evidence type="ECO:0000313" key="3">
    <source>
        <dbReference type="RefSeq" id="XP_005113285.1"/>
    </source>
</evidence>
<protein>
    <submittedName>
        <fullName evidence="3">Antileukoproteinase-like</fullName>
    </submittedName>
</protein>
<dbReference type="Gene3D" id="4.10.75.10">
    <property type="entry name" value="Elafin-like"/>
    <property type="match status" value="1"/>
</dbReference>
<dbReference type="GeneID" id="101862323"/>
<dbReference type="Proteomes" id="UP000694888">
    <property type="component" value="Unplaced"/>
</dbReference>
<gene>
    <name evidence="3" type="primary">LOC101862323</name>
</gene>
<dbReference type="RefSeq" id="XP_005113285.1">
    <property type="nucleotide sequence ID" value="XM_005113228.1"/>
</dbReference>
<accession>A0ABM0KB17</accession>
<feature type="non-terminal residue" evidence="3">
    <location>
        <position position="1"/>
    </location>
</feature>
<dbReference type="PROSITE" id="PS51390">
    <property type="entry name" value="WAP"/>
    <property type="match status" value="1"/>
</dbReference>
<evidence type="ECO:0000313" key="2">
    <source>
        <dbReference type="Proteomes" id="UP000694888"/>
    </source>
</evidence>